<dbReference type="Proteomes" id="UP000649617">
    <property type="component" value="Unassembled WGS sequence"/>
</dbReference>
<dbReference type="InterPro" id="IPR000719">
    <property type="entry name" value="Prot_kinase_dom"/>
</dbReference>
<dbReference type="EMBL" id="CAJNIZ010000305">
    <property type="protein sequence ID" value="CAE7158513.1"/>
    <property type="molecule type" value="Genomic_DNA"/>
</dbReference>
<dbReference type="AlphaFoldDB" id="A0A812IQH2"/>
<accession>A0A812IQH2</accession>
<dbReference type="SMART" id="SM01065">
    <property type="entry name" value="CBM_2"/>
    <property type="match status" value="1"/>
</dbReference>
<keyword evidence="2" id="KW-0808">Transferase</keyword>
<dbReference type="OrthoDB" id="439308at2759"/>
<dbReference type="InterPro" id="IPR006598">
    <property type="entry name" value="CAP10"/>
</dbReference>
<dbReference type="Pfam" id="PF05686">
    <property type="entry name" value="Glyco_transf_90"/>
    <property type="match status" value="1"/>
</dbReference>
<feature type="domain" description="CBM20" evidence="5">
    <location>
        <begin position="12"/>
        <end position="132"/>
    </location>
</feature>
<dbReference type="PANTHER" id="PTHR12203:SF35">
    <property type="entry name" value="PROTEIN O-GLUCOSYLTRANSFERASE 1"/>
    <property type="match status" value="1"/>
</dbReference>
<dbReference type="GO" id="GO:2001070">
    <property type="term" value="F:starch binding"/>
    <property type="evidence" value="ECO:0007669"/>
    <property type="project" value="InterPro"/>
</dbReference>
<dbReference type="SMART" id="SM00220">
    <property type="entry name" value="S_TKc"/>
    <property type="match status" value="1"/>
</dbReference>
<dbReference type="InterPro" id="IPR051091">
    <property type="entry name" value="O-Glucosyltr/Glycosyltrsf_90"/>
</dbReference>
<dbReference type="PANTHER" id="PTHR12203">
    <property type="entry name" value="KDEL LYS-ASP-GLU-LEU CONTAINING - RELATED"/>
    <property type="match status" value="1"/>
</dbReference>
<dbReference type="GO" id="GO:0004672">
    <property type="term" value="F:protein kinase activity"/>
    <property type="evidence" value="ECO:0007669"/>
    <property type="project" value="InterPro"/>
</dbReference>
<evidence type="ECO:0000256" key="2">
    <source>
        <dbReference type="ARBA" id="ARBA00022679"/>
    </source>
</evidence>
<protein>
    <submittedName>
        <fullName evidence="6">CPK2 protein</fullName>
    </submittedName>
</protein>
<dbReference type="InterPro" id="IPR002044">
    <property type="entry name" value="CBM20"/>
</dbReference>
<dbReference type="SMART" id="SM00672">
    <property type="entry name" value="CAP10"/>
    <property type="match status" value="1"/>
</dbReference>
<evidence type="ECO:0000313" key="6">
    <source>
        <dbReference type="EMBL" id="CAE7158513.1"/>
    </source>
</evidence>
<comment type="caution">
    <text evidence="6">The sequence shown here is derived from an EMBL/GenBank/DDBJ whole genome shotgun (WGS) entry which is preliminary data.</text>
</comment>
<dbReference type="GO" id="GO:0005524">
    <property type="term" value="F:ATP binding"/>
    <property type="evidence" value="ECO:0007669"/>
    <property type="project" value="InterPro"/>
</dbReference>
<dbReference type="SUPFAM" id="SSF49452">
    <property type="entry name" value="Starch-binding domain-like"/>
    <property type="match status" value="1"/>
</dbReference>
<dbReference type="Pfam" id="PF00686">
    <property type="entry name" value="CBM_20"/>
    <property type="match status" value="1"/>
</dbReference>
<evidence type="ECO:0000256" key="1">
    <source>
        <dbReference type="ARBA" id="ARBA00010118"/>
    </source>
</evidence>
<organism evidence="6 7">
    <name type="scientific">Symbiodinium pilosum</name>
    <name type="common">Dinoflagellate</name>
    <dbReference type="NCBI Taxonomy" id="2952"/>
    <lineage>
        <taxon>Eukaryota</taxon>
        <taxon>Sar</taxon>
        <taxon>Alveolata</taxon>
        <taxon>Dinophyceae</taxon>
        <taxon>Suessiales</taxon>
        <taxon>Symbiodiniaceae</taxon>
        <taxon>Symbiodinium</taxon>
    </lineage>
</organism>
<name>A0A812IQH2_SYMPI</name>
<dbReference type="Gene3D" id="2.60.40.10">
    <property type="entry name" value="Immunoglobulins"/>
    <property type="match status" value="1"/>
</dbReference>
<evidence type="ECO:0000256" key="3">
    <source>
        <dbReference type="SAM" id="MobiDB-lite"/>
    </source>
</evidence>
<gene>
    <name evidence="6" type="primary">CPK2</name>
    <name evidence="6" type="ORF">SPIL2461_LOCUS415</name>
</gene>
<dbReference type="CDD" id="cd05467">
    <property type="entry name" value="CBM20"/>
    <property type="match status" value="1"/>
</dbReference>
<dbReference type="Pfam" id="PF00069">
    <property type="entry name" value="Pkinase"/>
    <property type="match status" value="1"/>
</dbReference>
<dbReference type="InterPro" id="IPR013784">
    <property type="entry name" value="Carb-bd-like_fold"/>
</dbReference>
<feature type="domain" description="Protein kinase" evidence="4">
    <location>
        <begin position="629"/>
        <end position="874"/>
    </location>
</feature>
<evidence type="ECO:0000259" key="5">
    <source>
        <dbReference type="PROSITE" id="PS51166"/>
    </source>
</evidence>
<dbReference type="Gene3D" id="1.10.510.10">
    <property type="entry name" value="Transferase(Phosphotransferase) domain 1"/>
    <property type="match status" value="1"/>
</dbReference>
<sequence length="874" mass="96450">MGCQRQMEITRCGTCSTLSLFFHIDIAQSTPGEHLHVVGSHEGLGAWDPEKGARLTTNERTYPVWRSRQVELRCAPEDSSTVLVLKYKYVLDRRELKQGFLWEENIPDREVQIPWSQDCDCVWLIRDSAFNREAATKVTKLAPGAKLLRSPQQEASEGLISAPEETPEAEEPTATPLFDAKPLPEELGSASAGQLCQGVEVSPKRSWLPEELGNVRGFRGCGTADPGHDEVTGVALCNVQAQSQCSNVSLARGLEQFGLLEESFSAEAGTYMEQGDFAGIALLCPSPIKMKQLLGQVVRIESALLIVQCGDDPNVPREQEPFPVFHSEGGEGVWNIPWLNPYHLRALANGLLDDRLAPERVPWAEKKRVVYWRGALTSPDDIPPSEAHRLPRFRVFKLASLRPELYDVGISNVDNVLFEAWGMQVVRKIAKRHGVRLTPYEDFNSVAPAYRYLLNLNGVVSSWRLASLLRTGSALLLQSSETHEALHWELVAWKHYAPVSSGLDDLMEVVATLESNETLAKNIAQAGADFYKQRMRPEDTYCLVLRTLEVSQVPEVTLQDLVSRGFVPAPGKTESEPISTYLVEVAQISPESAPTLRERLEGSWTCQPCTVRSGSSATWCGVLMESQTESGIAERGAAESGAAEPGLRLHVLTYDLCIHTMPSLSIGLLPRLQAKDWSRRDMRQFPLFIFAVAGQFRLMKENIVELIDARRDVLLTSLAGMLLPSHYDSTFEGGDLLEVMQGPYGLSTPHPATALAKIFTIAALEQSLHQMCVVHRDVKCENVFKVEAPNTVALEDCTYKLGDFGLAACVMPDEVLMDQVGSPSTSAPEVVRGRPYGKPADMWSAGAAIYTLLAGRRPFEAGSSAFLSENDNHV</sequence>
<dbReference type="PROSITE" id="PS50011">
    <property type="entry name" value="PROTEIN_KINASE_DOM"/>
    <property type="match status" value="1"/>
</dbReference>
<reference evidence="6" key="1">
    <citation type="submission" date="2021-02" db="EMBL/GenBank/DDBJ databases">
        <authorList>
            <person name="Dougan E. K."/>
            <person name="Rhodes N."/>
            <person name="Thang M."/>
            <person name="Chan C."/>
        </authorList>
    </citation>
    <scope>NUCLEOTIDE SEQUENCE</scope>
</reference>
<evidence type="ECO:0000259" key="4">
    <source>
        <dbReference type="PROSITE" id="PS50011"/>
    </source>
</evidence>
<proteinExistence type="inferred from homology"/>
<dbReference type="InterPro" id="IPR011009">
    <property type="entry name" value="Kinase-like_dom_sf"/>
</dbReference>
<dbReference type="SUPFAM" id="SSF56112">
    <property type="entry name" value="Protein kinase-like (PK-like)"/>
    <property type="match status" value="1"/>
</dbReference>
<keyword evidence="7" id="KW-1185">Reference proteome</keyword>
<comment type="similarity">
    <text evidence="1">Belongs to the glycosyltransferase 90 family.</text>
</comment>
<dbReference type="InterPro" id="IPR013783">
    <property type="entry name" value="Ig-like_fold"/>
</dbReference>
<evidence type="ECO:0000313" key="7">
    <source>
        <dbReference type="Proteomes" id="UP000649617"/>
    </source>
</evidence>
<dbReference type="PROSITE" id="PS51166">
    <property type="entry name" value="CBM20"/>
    <property type="match status" value="1"/>
</dbReference>
<feature type="region of interest" description="Disordered" evidence="3">
    <location>
        <begin position="150"/>
        <end position="174"/>
    </location>
</feature>